<dbReference type="AlphaFoldDB" id="A0A9P0LII4"/>
<gene>
    <name evidence="1" type="ORF">ACAOBT_LOCUS23116</name>
</gene>
<evidence type="ECO:0000313" key="2">
    <source>
        <dbReference type="Proteomes" id="UP001152888"/>
    </source>
</evidence>
<evidence type="ECO:0000313" key="1">
    <source>
        <dbReference type="EMBL" id="CAH1996250.1"/>
    </source>
</evidence>
<sequence>MDKVLGNKAYGGLPPQTLSPFIKETRTLEDIDSAEENISGSIQKSKQCHIVGMIKWYSRKKSFCKKWKKELDDREVLKEKKIDAINNLADVIRSSSHSV</sequence>
<name>A0A9P0LII4_ACAOB</name>
<dbReference type="Proteomes" id="UP001152888">
    <property type="component" value="Unassembled WGS sequence"/>
</dbReference>
<accession>A0A9P0LII4</accession>
<keyword evidence="2" id="KW-1185">Reference proteome</keyword>
<proteinExistence type="predicted"/>
<organism evidence="1 2">
    <name type="scientific">Acanthoscelides obtectus</name>
    <name type="common">Bean weevil</name>
    <name type="synonym">Bruchus obtectus</name>
    <dbReference type="NCBI Taxonomy" id="200917"/>
    <lineage>
        <taxon>Eukaryota</taxon>
        <taxon>Metazoa</taxon>
        <taxon>Ecdysozoa</taxon>
        <taxon>Arthropoda</taxon>
        <taxon>Hexapoda</taxon>
        <taxon>Insecta</taxon>
        <taxon>Pterygota</taxon>
        <taxon>Neoptera</taxon>
        <taxon>Endopterygota</taxon>
        <taxon>Coleoptera</taxon>
        <taxon>Polyphaga</taxon>
        <taxon>Cucujiformia</taxon>
        <taxon>Chrysomeloidea</taxon>
        <taxon>Chrysomelidae</taxon>
        <taxon>Bruchinae</taxon>
        <taxon>Bruchini</taxon>
        <taxon>Acanthoscelides</taxon>
    </lineage>
</organism>
<dbReference type="EMBL" id="CAKOFQ010007254">
    <property type="protein sequence ID" value="CAH1996250.1"/>
    <property type="molecule type" value="Genomic_DNA"/>
</dbReference>
<dbReference type="OrthoDB" id="416553at2759"/>
<reference evidence="1" key="1">
    <citation type="submission" date="2022-03" db="EMBL/GenBank/DDBJ databases">
        <authorList>
            <person name="Sayadi A."/>
        </authorList>
    </citation>
    <scope>NUCLEOTIDE SEQUENCE</scope>
</reference>
<comment type="caution">
    <text evidence="1">The sequence shown here is derived from an EMBL/GenBank/DDBJ whole genome shotgun (WGS) entry which is preliminary data.</text>
</comment>
<protein>
    <submittedName>
        <fullName evidence="1">Uncharacterized protein</fullName>
    </submittedName>
</protein>